<reference evidence="1" key="2">
    <citation type="submission" date="2021-03" db="EMBL/GenBank/DDBJ databases">
        <authorList>
            <person name="Guerrero-Cozar I."/>
            <person name="Gomez-Garrido J."/>
            <person name="Berbel C."/>
            <person name="Martinez-Blanch J.F."/>
            <person name="Alioto T."/>
            <person name="Claros M.G."/>
            <person name="Gagnaire P.A."/>
            <person name="Manchado M."/>
        </authorList>
    </citation>
    <scope>NUCLEOTIDE SEQUENCE</scope>
    <source>
        <strain evidence="1">Sse05_10M</strain>
        <tissue evidence="1">Blood</tissue>
    </source>
</reference>
<dbReference type="AlphaFoldDB" id="A0AAV6RXF4"/>
<accession>A0AAV6RXF4</accession>
<evidence type="ECO:0000313" key="1">
    <source>
        <dbReference type="EMBL" id="KAG7509931.1"/>
    </source>
</evidence>
<comment type="caution">
    <text evidence="1">The sequence shown here is derived from an EMBL/GenBank/DDBJ whole genome shotgun (WGS) entry which is preliminary data.</text>
</comment>
<protein>
    <submittedName>
        <fullName evidence="1">Uncharacterized protein</fullName>
    </submittedName>
</protein>
<proteinExistence type="predicted"/>
<gene>
    <name evidence="1" type="ORF">JOB18_008513</name>
</gene>
<dbReference type="EMBL" id="JAGKHQ010000008">
    <property type="protein sequence ID" value="KAG7509930.1"/>
    <property type="molecule type" value="Genomic_DNA"/>
</dbReference>
<evidence type="ECO:0000313" key="2">
    <source>
        <dbReference type="Proteomes" id="UP000693946"/>
    </source>
</evidence>
<dbReference type="EMBL" id="JAGKHQ010000008">
    <property type="protein sequence ID" value="KAG7509931.1"/>
    <property type="molecule type" value="Genomic_DNA"/>
</dbReference>
<organism evidence="1 2">
    <name type="scientific">Solea senegalensis</name>
    <name type="common">Senegalese sole</name>
    <dbReference type="NCBI Taxonomy" id="28829"/>
    <lineage>
        <taxon>Eukaryota</taxon>
        <taxon>Metazoa</taxon>
        <taxon>Chordata</taxon>
        <taxon>Craniata</taxon>
        <taxon>Vertebrata</taxon>
        <taxon>Euteleostomi</taxon>
        <taxon>Actinopterygii</taxon>
        <taxon>Neopterygii</taxon>
        <taxon>Teleostei</taxon>
        <taxon>Neoteleostei</taxon>
        <taxon>Acanthomorphata</taxon>
        <taxon>Carangaria</taxon>
        <taxon>Pleuronectiformes</taxon>
        <taxon>Pleuronectoidei</taxon>
        <taxon>Soleidae</taxon>
        <taxon>Solea</taxon>
    </lineage>
</organism>
<name>A0AAV6RXF4_SOLSE</name>
<dbReference type="Proteomes" id="UP000693946">
    <property type="component" value="Linkage Group LG16"/>
</dbReference>
<sequence length="69" mass="8082">MCQAAAGEEANSSGLCNWFYMRGRRPGFIWNKRLYPHPTKSAPLFDIFISRTPTLERRRSQELTHLNKQ</sequence>
<reference evidence="1 2" key="1">
    <citation type="journal article" date="2021" name="Sci. Rep.">
        <title>Chromosome anchoring in Senegalese sole (Solea senegalensis) reveals sex-associated markers and genome rearrangements in flatfish.</title>
        <authorList>
            <person name="Guerrero-Cozar I."/>
            <person name="Gomez-Garrido J."/>
            <person name="Berbel C."/>
            <person name="Martinez-Blanch J.F."/>
            <person name="Alioto T."/>
            <person name="Claros M.G."/>
            <person name="Gagnaire P.A."/>
            <person name="Manchado M."/>
        </authorList>
    </citation>
    <scope>NUCLEOTIDE SEQUENCE [LARGE SCALE GENOMIC DNA]</scope>
    <source>
        <strain evidence="1">Sse05_10M</strain>
    </source>
</reference>
<keyword evidence="2" id="KW-1185">Reference proteome</keyword>